<dbReference type="PROSITE" id="PS50002">
    <property type="entry name" value="SH3"/>
    <property type="match status" value="1"/>
</dbReference>
<dbReference type="InterPro" id="IPR001452">
    <property type="entry name" value="SH3_domain"/>
</dbReference>
<dbReference type="SUPFAM" id="SSF50729">
    <property type="entry name" value="PH domain-like"/>
    <property type="match status" value="1"/>
</dbReference>
<dbReference type="AlphaFoldDB" id="A0A0P5VA83"/>
<feature type="compositionally biased region" description="Polar residues" evidence="1">
    <location>
        <begin position="227"/>
        <end position="244"/>
    </location>
</feature>
<feature type="region of interest" description="Disordered" evidence="1">
    <location>
        <begin position="501"/>
        <end position="522"/>
    </location>
</feature>
<evidence type="ECO:0000256" key="1">
    <source>
        <dbReference type="SAM" id="MobiDB-lite"/>
    </source>
</evidence>
<feature type="region of interest" description="Disordered" evidence="1">
    <location>
        <begin position="176"/>
        <end position="244"/>
    </location>
</feature>
<dbReference type="Gene3D" id="2.30.30.40">
    <property type="entry name" value="SH3 Domains"/>
    <property type="match status" value="1"/>
</dbReference>
<organism evidence="2">
    <name type="scientific">Daphnia magna</name>
    <dbReference type="NCBI Taxonomy" id="35525"/>
    <lineage>
        <taxon>Eukaryota</taxon>
        <taxon>Metazoa</taxon>
        <taxon>Ecdysozoa</taxon>
        <taxon>Arthropoda</taxon>
        <taxon>Crustacea</taxon>
        <taxon>Branchiopoda</taxon>
        <taxon>Diplostraca</taxon>
        <taxon>Cladocera</taxon>
        <taxon>Anomopoda</taxon>
        <taxon>Daphniidae</taxon>
        <taxon>Daphnia</taxon>
    </lineage>
</organism>
<accession>A0A0P5VA83</accession>
<feature type="compositionally biased region" description="Polar residues" evidence="1">
    <location>
        <begin position="831"/>
        <end position="853"/>
    </location>
</feature>
<dbReference type="Pfam" id="PF07653">
    <property type="entry name" value="SH3_2"/>
    <property type="match status" value="1"/>
</dbReference>
<proteinExistence type="predicted"/>
<dbReference type="Pfam" id="PF00169">
    <property type="entry name" value="PH"/>
    <property type="match status" value="1"/>
</dbReference>
<dbReference type="InterPro" id="IPR011993">
    <property type="entry name" value="PH-like_dom_sf"/>
</dbReference>
<protein>
    <submittedName>
        <fullName evidence="2">Uncharacterized protein</fullName>
    </submittedName>
</protein>
<feature type="region of interest" description="Disordered" evidence="1">
    <location>
        <begin position="736"/>
        <end position="759"/>
    </location>
</feature>
<dbReference type="InterPro" id="IPR036028">
    <property type="entry name" value="SH3-like_dom_sf"/>
</dbReference>
<dbReference type="InterPro" id="IPR001849">
    <property type="entry name" value="PH_domain"/>
</dbReference>
<feature type="region of interest" description="Disordered" evidence="1">
    <location>
        <begin position="822"/>
        <end position="870"/>
    </location>
</feature>
<dbReference type="Gene3D" id="2.30.29.30">
    <property type="entry name" value="Pleckstrin-homology domain (PH domain)/Phosphotyrosine-binding domain (PTB)"/>
    <property type="match status" value="1"/>
</dbReference>
<dbReference type="EMBL" id="GDIQ01036892">
    <property type="protein sequence ID" value="JAN57845.1"/>
    <property type="molecule type" value="Transcribed_RNA"/>
</dbReference>
<evidence type="ECO:0000313" key="2">
    <source>
        <dbReference type="EMBL" id="JAN57845.1"/>
    </source>
</evidence>
<dbReference type="SMART" id="SM00233">
    <property type="entry name" value="PH"/>
    <property type="match status" value="1"/>
</dbReference>
<dbReference type="OrthoDB" id="243840at2759"/>
<sequence length="992" mass="109239">MGDILRGKNIETLITEEMKGLKSSSINNVHDFLQDTQNFLDQTLATEKLSRLALEHRSRLATKVSSLMKEYENHQMEMYIDMSPALKSFFHSSDGASSDNNSDKDPVPIAEEFYDVPNRESVSESEQPAAEDQCDAPPIANPLPPAPETKKKGFMHRLLKTRSKASDLALPFSMAAAKAQRIRPPPEDEDDKSRKESGDSDIMYDDAMTVKPPRAEEIDNDDASAIPQDSENSKHVYSNETGAKTTDEEDLTYDDAFRVIDTNEEYEYVANESISSVRELQSNNNDSDGVSMKSGVSDYGANAPSHRWHIAAADAKAQALRHGCMKRRNGRKLLSAWRHCYSVLLPAHLLMYASDEDSRPRIVIDLTEPNIKVKRVVKQGVDTKRLKTHPFVLLHEDRALYEMSTKSRDETDEWIMALQAILVQVGDSFELTTTKTNEDCDSDTDQPAENNKQKELQSRMESIQGRNLPSLPASEQENKPPQLQKIAKANNGSRMATLFRLRGKSSSSEEEQSSKRQSVDSFTSAVDDVYQELPSPAASTTPYSSIENLKQSSEDIYNSVQDVANISAHDLPTSATPAVSPVRGVSIHHSRSLSDGLVTWPNAPPENLPVYDVPSPTIRPLSTLSTLSDEEGSNSATVVSKRQKRSGFVFHQQSRKLSSFGSVNAVSDSPEVYDVPVTNPRRISMTEVESEALIAYDRVMTPPRTVVPAPEPSPPPSIAPATKKIVRYWQEKIGQADKPSSNIKKNTLSPPTKCLPKPSSVEKVTLPETKSVGRCFSRTSPQRAPLASLTELLASSKNGVQAPTTFSFQTNIANTNRNMTSSSGIKVGSKPGNTSNSTFNLGIKASNTDCSSTNKKEPPPRPPAPVRTPLANKASEPVNLADELNRQLMKRVIKNGELIEQSSVESKIIKDTNMPSLKSVKDQYKARWAYVATNNLELSVNSGEIVQVLTKSGASWLVQARSKKGLVPKEYLVPIAANVFSLTKVGEAPITV</sequence>
<dbReference type="CDD" id="cd00821">
    <property type="entry name" value="PH"/>
    <property type="match status" value="1"/>
</dbReference>
<reference evidence="2" key="1">
    <citation type="submission" date="2015-10" db="EMBL/GenBank/DDBJ databases">
        <title>EvidentialGene: Evidence-directed Construction of Complete mRNA Transcriptomes without Genomes.</title>
        <authorList>
            <person name="Gilbert D.G."/>
        </authorList>
    </citation>
    <scope>NUCLEOTIDE SEQUENCE</scope>
</reference>
<name>A0A0P5VA83_9CRUS</name>
<feature type="region of interest" description="Disordered" evidence="1">
    <location>
        <begin position="113"/>
        <end position="150"/>
    </location>
</feature>
<dbReference type="SUPFAM" id="SSF50044">
    <property type="entry name" value="SH3-domain"/>
    <property type="match status" value="1"/>
</dbReference>
<feature type="region of interest" description="Disordered" evidence="1">
    <location>
        <begin position="434"/>
        <end position="462"/>
    </location>
</feature>
<dbReference type="SMART" id="SM00326">
    <property type="entry name" value="SH3"/>
    <property type="match status" value="1"/>
</dbReference>
<feature type="compositionally biased region" description="Polar residues" evidence="1">
    <location>
        <begin position="738"/>
        <end position="750"/>
    </location>
</feature>
<dbReference type="PROSITE" id="PS50003">
    <property type="entry name" value="PH_DOMAIN"/>
    <property type="match status" value="1"/>
</dbReference>